<proteinExistence type="predicted"/>
<dbReference type="EMBL" id="BIFS01000002">
    <property type="protein sequence ID" value="GCE22426.1"/>
    <property type="molecule type" value="Genomic_DNA"/>
</dbReference>
<dbReference type="RefSeq" id="WP_126555234.1">
    <property type="nucleotide sequence ID" value="NZ_BIFS01000002.1"/>
</dbReference>
<sequence>MNEKEQKHLARAAEKAAAIHAKADAWQSRVNAQFGYLQTKYGFSITHVDASNVWVTRLIYQAANTAIYVDCNFEYRRAEVFLVCLAPPHQFLLDELLAVRALHLHAEQRAAAGLEDEQIEASLKLLARAMDEYATDVLQGDFSIFATLEERIARRGQHHRKREQESQSVPKGLVSWFTTTTRSTDNFCMDYLNEEYGDLCSQLAMTLCWQQPSLLSRRKYDIWACAIIHALCMVNNLFDASHPSHISENQIEGYFGINSRAILKKSKQIRDCLQMSPLDPKWKCVATDNSIL</sequence>
<organism evidence="2 3">
    <name type="scientific">Dictyobacter kobayashii</name>
    <dbReference type="NCBI Taxonomy" id="2014872"/>
    <lineage>
        <taxon>Bacteria</taxon>
        <taxon>Bacillati</taxon>
        <taxon>Chloroflexota</taxon>
        <taxon>Ktedonobacteria</taxon>
        <taxon>Ktedonobacterales</taxon>
        <taxon>Dictyobacteraceae</taxon>
        <taxon>Dictyobacter</taxon>
    </lineage>
</organism>
<dbReference type="Pfam" id="PF19935">
    <property type="entry name" value="DUF6398"/>
    <property type="match status" value="1"/>
</dbReference>
<dbReference type="InterPro" id="IPR045651">
    <property type="entry name" value="DUF6398"/>
</dbReference>
<protein>
    <recommendedName>
        <fullName evidence="1">DUF6398 domain-containing protein</fullName>
    </recommendedName>
</protein>
<dbReference type="AlphaFoldDB" id="A0A402ATG6"/>
<name>A0A402ATG6_9CHLR</name>
<keyword evidence="3" id="KW-1185">Reference proteome</keyword>
<evidence type="ECO:0000313" key="3">
    <source>
        <dbReference type="Proteomes" id="UP000287188"/>
    </source>
</evidence>
<evidence type="ECO:0000259" key="1">
    <source>
        <dbReference type="Pfam" id="PF19935"/>
    </source>
</evidence>
<evidence type="ECO:0000313" key="2">
    <source>
        <dbReference type="EMBL" id="GCE22426.1"/>
    </source>
</evidence>
<reference evidence="3" key="1">
    <citation type="submission" date="2018-12" db="EMBL/GenBank/DDBJ databases">
        <title>Tengunoibacter tsumagoiensis gen. nov., sp. nov., Dictyobacter kobayashii sp. nov., D. alpinus sp. nov., and D. joshuensis sp. nov. and description of Dictyobacteraceae fam. nov. within the order Ktedonobacterales isolated from Tengu-no-mugimeshi.</title>
        <authorList>
            <person name="Wang C.M."/>
            <person name="Zheng Y."/>
            <person name="Sakai Y."/>
            <person name="Toyoda A."/>
            <person name="Minakuchi Y."/>
            <person name="Abe K."/>
            <person name="Yokota A."/>
            <person name="Yabe S."/>
        </authorList>
    </citation>
    <scope>NUCLEOTIDE SEQUENCE [LARGE SCALE GENOMIC DNA]</scope>
    <source>
        <strain evidence="3">Uno11</strain>
    </source>
</reference>
<dbReference type="OrthoDB" id="9801392at2"/>
<dbReference type="Proteomes" id="UP000287188">
    <property type="component" value="Unassembled WGS sequence"/>
</dbReference>
<gene>
    <name evidence="2" type="ORF">KDK_62260</name>
</gene>
<accession>A0A402ATG6</accession>
<comment type="caution">
    <text evidence="2">The sequence shown here is derived from an EMBL/GenBank/DDBJ whole genome shotgun (WGS) entry which is preliminary data.</text>
</comment>
<feature type="domain" description="DUF6398" evidence="1">
    <location>
        <begin position="181"/>
        <end position="283"/>
    </location>
</feature>